<dbReference type="Gene3D" id="3.40.50.300">
    <property type="entry name" value="P-loop containing nucleotide triphosphate hydrolases"/>
    <property type="match status" value="1"/>
</dbReference>
<comment type="caution">
    <text evidence="1">The sequence shown here is derived from an EMBL/GenBank/DDBJ whole genome shotgun (WGS) entry which is preliminary data.</text>
</comment>
<proteinExistence type="predicted"/>
<accession>A0ABV2N9D2</accession>
<evidence type="ECO:0008006" key="3">
    <source>
        <dbReference type="Google" id="ProtNLM"/>
    </source>
</evidence>
<gene>
    <name evidence="1" type="ORF">ABIC20_000369</name>
</gene>
<protein>
    <recommendedName>
        <fullName evidence="3">Terminase</fullName>
    </recommendedName>
</protein>
<name>A0ABV2N9D2_9HYPH</name>
<dbReference type="RefSeq" id="WP_209650125.1">
    <property type="nucleotide sequence ID" value="NZ_JBEPNV010000001.1"/>
</dbReference>
<sequence length="364" mass="40288">MMTNSLRERLYQTDLASFTKLAFHELSPQQDLGTSRHIDILADALQGCLDRGTARLLLNAPPRSLKSHCASVAMVVFALGKDPTRKIIVVAGTRALAAELQRRVVTLMRAQRCRALFPHLRPTVTPGEIILPHGGCILYRAVGQSLIGRGADLIVIDDPIAPHRAQDDAARGVVSAWYDAEIVPRLNDKAGGAIVLVMHRVHEDDLTAHVRKSGAWAQVVLPAIALNDEAWQLHQRRTVMRQKGEPLLPDHEGKDTLIAILHEIGAYNFRAQYLQQPSQAPGLERVGWFWAPRLPNGQSGMPTGGAFRKIREIDTILFEVFGTGEPPPYAHEASYSDAEWEASAIIQQQRLVAEARADRHRQKA</sequence>
<evidence type="ECO:0000313" key="1">
    <source>
        <dbReference type="EMBL" id="MET3863060.1"/>
    </source>
</evidence>
<organism evidence="1 2">
    <name type="scientific">Methylobacterium radiotolerans</name>
    <dbReference type="NCBI Taxonomy" id="31998"/>
    <lineage>
        <taxon>Bacteria</taxon>
        <taxon>Pseudomonadati</taxon>
        <taxon>Pseudomonadota</taxon>
        <taxon>Alphaproteobacteria</taxon>
        <taxon>Hyphomicrobiales</taxon>
        <taxon>Methylobacteriaceae</taxon>
        <taxon>Methylobacterium</taxon>
    </lineage>
</organism>
<dbReference type="InterPro" id="IPR027417">
    <property type="entry name" value="P-loop_NTPase"/>
</dbReference>
<evidence type="ECO:0000313" key="2">
    <source>
        <dbReference type="Proteomes" id="UP001549119"/>
    </source>
</evidence>
<reference evidence="1 2" key="1">
    <citation type="submission" date="2024-06" db="EMBL/GenBank/DDBJ databases">
        <title>Genomics of switchgrass bacterial isolates.</title>
        <authorList>
            <person name="Shade A."/>
        </authorList>
    </citation>
    <scope>NUCLEOTIDE SEQUENCE [LARGE SCALE GENOMIC DNA]</scope>
    <source>
        <strain evidence="1 2">PvP084</strain>
    </source>
</reference>
<dbReference type="Proteomes" id="UP001549119">
    <property type="component" value="Unassembled WGS sequence"/>
</dbReference>
<dbReference type="EMBL" id="JBEPNW010000002">
    <property type="protein sequence ID" value="MET3863060.1"/>
    <property type="molecule type" value="Genomic_DNA"/>
</dbReference>
<keyword evidence="2" id="KW-1185">Reference proteome</keyword>